<dbReference type="PANTHER" id="PTHR35733:SF1">
    <property type="entry name" value="OS02G0307800 PROTEIN"/>
    <property type="match status" value="1"/>
</dbReference>
<reference evidence="5" key="1">
    <citation type="journal article" date="2017" name="Plant J.">
        <title>The pomegranate (Punica granatum L.) genome and the genomics of punicalagin biosynthesis.</title>
        <authorList>
            <person name="Qin G."/>
            <person name="Xu C."/>
            <person name="Ming R."/>
            <person name="Tang H."/>
            <person name="Guyot R."/>
            <person name="Kramer E.M."/>
            <person name="Hu Y."/>
            <person name="Yi X."/>
            <person name="Qi Y."/>
            <person name="Xu X."/>
            <person name="Gao Z."/>
            <person name="Pan H."/>
            <person name="Jian J."/>
            <person name="Tian Y."/>
            <person name="Yue Z."/>
            <person name="Xu Y."/>
        </authorList>
    </citation>
    <scope>NUCLEOTIDE SEQUENCE [LARGE SCALE GENOMIC DNA]</scope>
    <source>
        <strain evidence="5">cv. Dabenzi</strain>
    </source>
</reference>
<gene>
    <name evidence="3" type="ORF">CDL15_Pgr002396</name>
    <name evidence="4" type="ORF">CRG98_041964</name>
</gene>
<keyword evidence="2" id="KW-0472">Membrane</keyword>
<evidence type="ECO:0000313" key="5">
    <source>
        <dbReference type="Proteomes" id="UP000197138"/>
    </source>
</evidence>
<dbReference type="AlphaFoldDB" id="A0A218XVK2"/>
<accession>A0A218XVK2</accession>
<dbReference type="EMBL" id="MTKT01000790">
    <property type="protein sequence ID" value="OWM88629.1"/>
    <property type="molecule type" value="Genomic_DNA"/>
</dbReference>
<dbReference type="Proteomes" id="UP000233551">
    <property type="component" value="Unassembled WGS sequence"/>
</dbReference>
<dbReference type="PANTHER" id="PTHR35733">
    <property type="entry name" value="OS02G0307800 PROTEIN"/>
    <property type="match status" value="1"/>
</dbReference>
<comment type="caution">
    <text evidence="3">The sequence shown here is derived from an EMBL/GenBank/DDBJ whole genome shotgun (WGS) entry which is preliminary data.</text>
</comment>
<feature type="compositionally biased region" description="Polar residues" evidence="1">
    <location>
        <begin position="86"/>
        <end position="97"/>
    </location>
</feature>
<name>A0A218XVK2_PUNGR</name>
<evidence type="ECO:0000313" key="3">
    <source>
        <dbReference type="EMBL" id="OWM88629.1"/>
    </source>
</evidence>
<proteinExistence type="predicted"/>
<evidence type="ECO:0000313" key="4">
    <source>
        <dbReference type="EMBL" id="PKI37671.1"/>
    </source>
</evidence>
<keyword evidence="2" id="KW-1133">Transmembrane helix</keyword>
<evidence type="ECO:0008006" key="7">
    <source>
        <dbReference type="Google" id="ProtNLM"/>
    </source>
</evidence>
<feature type="region of interest" description="Disordered" evidence="1">
    <location>
        <begin position="248"/>
        <end position="286"/>
    </location>
</feature>
<feature type="transmembrane region" description="Helical" evidence="2">
    <location>
        <begin position="102"/>
        <end position="122"/>
    </location>
</feature>
<dbReference type="OrthoDB" id="5296at2759"/>
<dbReference type="GeneID" id="116214000"/>
<reference evidence="3" key="2">
    <citation type="submission" date="2017-06" db="EMBL/GenBank/DDBJ databases">
        <title>The pomegranate genome and the genomics of punicalagin biosynthesis.</title>
        <authorList>
            <person name="Xu C."/>
        </authorList>
    </citation>
    <scope>NUCLEOTIDE SEQUENCE [LARGE SCALE GENOMIC DNA]</scope>
    <source>
        <tissue evidence="3">Fresh leaf</tissue>
    </source>
</reference>
<dbReference type="Pfam" id="PF11282">
    <property type="entry name" value="DUF3082"/>
    <property type="match status" value="1"/>
</dbReference>
<sequence length="286" mass="30674">MLQAFAPHHYHHYLLSSNFRPLFSPHSHPLPPPYRPPFPFSSVSVSALPRYKPAEQWLVAQADEPTTSSAPAEPKTAAEEGPVELPSSTPSIFATSDDPTPLQVATSVLLTGAISVFLFRSIRRRAKRAKESKFRSSGAKKTLKEEALDSLKAMGTSSIEAKAPPSPVQALIGGLTAGVIALILYKFTTTIEAALNRQTLSDNFSVRQITITIRTIVNGLCYLATFVFGINSIGLVLYSGQLALNSFTEESPSEQEQTISEEQSSSTGDGAGESGSSGDESSDDTQ</sequence>
<dbReference type="STRING" id="22663.A0A218XVK2"/>
<evidence type="ECO:0000313" key="6">
    <source>
        <dbReference type="Proteomes" id="UP000233551"/>
    </source>
</evidence>
<dbReference type="InterPro" id="IPR021434">
    <property type="entry name" value="DUF3082"/>
</dbReference>
<keyword evidence="2" id="KW-0812">Transmembrane</keyword>
<protein>
    <recommendedName>
        <fullName evidence="7">Transmembrane protein</fullName>
    </recommendedName>
</protein>
<evidence type="ECO:0000256" key="1">
    <source>
        <dbReference type="SAM" id="MobiDB-lite"/>
    </source>
</evidence>
<feature type="transmembrane region" description="Helical" evidence="2">
    <location>
        <begin position="216"/>
        <end position="238"/>
    </location>
</feature>
<feature type="region of interest" description="Disordered" evidence="1">
    <location>
        <begin position="63"/>
        <end position="97"/>
    </location>
</feature>
<evidence type="ECO:0000256" key="2">
    <source>
        <dbReference type="SAM" id="Phobius"/>
    </source>
</evidence>
<organism evidence="3 5">
    <name type="scientific">Punica granatum</name>
    <name type="common">Pomegranate</name>
    <dbReference type="NCBI Taxonomy" id="22663"/>
    <lineage>
        <taxon>Eukaryota</taxon>
        <taxon>Viridiplantae</taxon>
        <taxon>Streptophyta</taxon>
        <taxon>Embryophyta</taxon>
        <taxon>Tracheophyta</taxon>
        <taxon>Spermatophyta</taxon>
        <taxon>Magnoliopsida</taxon>
        <taxon>eudicotyledons</taxon>
        <taxon>Gunneridae</taxon>
        <taxon>Pentapetalae</taxon>
        <taxon>rosids</taxon>
        <taxon>malvids</taxon>
        <taxon>Myrtales</taxon>
        <taxon>Lythraceae</taxon>
        <taxon>Punica</taxon>
    </lineage>
</organism>
<keyword evidence="6" id="KW-1185">Reference proteome</keyword>
<reference evidence="4 6" key="3">
    <citation type="submission" date="2017-11" db="EMBL/GenBank/DDBJ databases">
        <title>De-novo sequencing of pomegranate (Punica granatum L.) genome.</title>
        <authorList>
            <person name="Akparov Z."/>
            <person name="Amiraslanov A."/>
            <person name="Hajiyeva S."/>
            <person name="Abbasov M."/>
            <person name="Kaur K."/>
            <person name="Hamwieh A."/>
            <person name="Solovyev V."/>
            <person name="Salamov A."/>
            <person name="Braich B."/>
            <person name="Kosarev P."/>
            <person name="Mahmoud A."/>
            <person name="Hajiyev E."/>
            <person name="Babayeva S."/>
            <person name="Izzatullayeva V."/>
            <person name="Mammadov A."/>
            <person name="Mammadov A."/>
            <person name="Sharifova S."/>
            <person name="Ojaghi J."/>
            <person name="Eynullazada K."/>
            <person name="Bayramov B."/>
            <person name="Abdulazimova A."/>
            <person name="Shahmuradov I."/>
        </authorList>
    </citation>
    <scope>NUCLEOTIDE SEQUENCE [LARGE SCALE GENOMIC DNA]</scope>
    <source>
        <strain evidence="4">AG2017</strain>
        <strain evidence="6">cv. AG2017</strain>
        <tissue evidence="4">Leaf</tissue>
    </source>
</reference>
<dbReference type="EMBL" id="PGOL01004345">
    <property type="protein sequence ID" value="PKI37671.1"/>
    <property type="molecule type" value="Genomic_DNA"/>
</dbReference>
<dbReference type="GO" id="GO:0009535">
    <property type="term" value="C:chloroplast thylakoid membrane"/>
    <property type="evidence" value="ECO:0007669"/>
    <property type="project" value="TreeGrafter"/>
</dbReference>
<dbReference type="Proteomes" id="UP000197138">
    <property type="component" value="Unassembled WGS sequence"/>
</dbReference>
<feature type="compositionally biased region" description="Low complexity" evidence="1">
    <location>
        <begin position="248"/>
        <end position="268"/>
    </location>
</feature>